<comment type="similarity">
    <text evidence="2 13">Belongs to the cytochrome P450 family.</text>
</comment>
<evidence type="ECO:0000256" key="14">
    <source>
        <dbReference type="SAM" id="Phobius"/>
    </source>
</evidence>
<organism evidence="15 16">
    <name type="scientific">Olea europaea subsp. europaea</name>
    <dbReference type="NCBI Taxonomy" id="158383"/>
    <lineage>
        <taxon>Eukaryota</taxon>
        <taxon>Viridiplantae</taxon>
        <taxon>Streptophyta</taxon>
        <taxon>Embryophyta</taxon>
        <taxon>Tracheophyta</taxon>
        <taxon>Spermatophyta</taxon>
        <taxon>Magnoliopsida</taxon>
        <taxon>eudicotyledons</taxon>
        <taxon>Gunneridae</taxon>
        <taxon>Pentapetalae</taxon>
        <taxon>asterids</taxon>
        <taxon>lamiids</taxon>
        <taxon>Lamiales</taxon>
        <taxon>Oleaceae</taxon>
        <taxon>Oleeae</taxon>
        <taxon>Olea</taxon>
    </lineage>
</organism>
<dbReference type="FunFam" id="1.10.630.10:FF:000043">
    <property type="entry name" value="Cytochrome P450 99A2"/>
    <property type="match status" value="1"/>
</dbReference>
<evidence type="ECO:0000256" key="3">
    <source>
        <dbReference type="ARBA" id="ARBA00022617"/>
    </source>
</evidence>
<evidence type="ECO:0000256" key="1">
    <source>
        <dbReference type="ARBA" id="ARBA00004606"/>
    </source>
</evidence>
<dbReference type="PANTHER" id="PTHR47953:SF16">
    <property type="entry name" value="CYTOCHROME P450 71D8"/>
    <property type="match status" value="1"/>
</dbReference>
<dbReference type="OrthoDB" id="2789670at2759"/>
<dbReference type="Gramene" id="OE9A067610T1">
    <property type="protein sequence ID" value="OE9A067610C1"/>
    <property type="gene ID" value="OE9A067610"/>
</dbReference>
<evidence type="ECO:0000256" key="10">
    <source>
        <dbReference type="ARBA" id="ARBA00023033"/>
    </source>
</evidence>
<keyword evidence="10 13" id="KW-0503">Monooxygenase</keyword>
<gene>
    <name evidence="15" type="ORF">OLEA9_A067610</name>
</gene>
<dbReference type="InterPro" id="IPR002401">
    <property type="entry name" value="Cyt_P450_E_grp-I"/>
</dbReference>
<comment type="cofactor">
    <cofactor evidence="12">
        <name>heme</name>
        <dbReference type="ChEBI" id="CHEBI:30413"/>
    </cofactor>
</comment>
<dbReference type="PRINTS" id="PR00385">
    <property type="entry name" value="P450"/>
</dbReference>
<dbReference type="InterPro" id="IPR052306">
    <property type="entry name" value="CYP450_71D"/>
</dbReference>
<accession>A0A8S0PYA1</accession>
<evidence type="ECO:0000256" key="2">
    <source>
        <dbReference type="ARBA" id="ARBA00010617"/>
    </source>
</evidence>
<dbReference type="Proteomes" id="UP000594638">
    <property type="component" value="Unassembled WGS sequence"/>
</dbReference>
<dbReference type="AlphaFoldDB" id="A0A8S0PYA1"/>
<dbReference type="GO" id="GO:0016020">
    <property type="term" value="C:membrane"/>
    <property type="evidence" value="ECO:0007669"/>
    <property type="project" value="UniProtKB-SubCell"/>
</dbReference>
<evidence type="ECO:0000256" key="7">
    <source>
        <dbReference type="ARBA" id="ARBA00022989"/>
    </source>
</evidence>
<dbReference type="GO" id="GO:0020037">
    <property type="term" value="F:heme binding"/>
    <property type="evidence" value="ECO:0007669"/>
    <property type="project" value="InterPro"/>
</dbReference>
<keyword evidence="7 14" id="KW-1133">Transmembrane helix</keyword>
<comment type="subcellular location">
    <subcellularLocation>
        <location evidence="1">Membrane</location>
        <topology evidence="1">Single-pass type II membrane protein</topology>
    </subcellularLocation>
</comment>
<evidence type="ECO:0000256" key="12">
    <source>
        <dbReference type="PIRSR" id="PIRSR602401-1"/>
    </source>
</evidence>
<dbReference type="EMBL" id="CACTIH010000341">
    <property type="protein sequence ID" value="CAA2959677.1"/>
    <property type="molecule type" value="Genomic_DNA"/>
</dbReference>
<feature type="transmembrane region" description="Helical" evidence="14">
    <location>
        <begin position="6"/>
        <end position="26"/>
    </location>
</feature>
<dbReference type="InterPro" id="IPR017972">
    <property type="entry name" value="Cyt_P450_CS"/>
</dbReference>
<keyword evidence="16" id="KW-1185">Reference proteome</keyword>
<keyword evidence="11 14" id="KW-0472">Membrane</keyword>
<keyword evidence="5 12" id="KW-0479">Metal-binding</keyword>
<evidence type="ECO:0000256" key="9">
    <source>
        <dbReference type="ARBA" id="ARBA00023004"/>
    </source>
</evidence>
<dbReference type="GO" id="GO:0005506">
    <property type="term" value="F:iron ion binding"/>
    <property type="evidence" value="ECO:0007669"/>
    <property type="project" value="InterPro"/>
</dbReference>
<dbReference type="CDD" id="cd11072">
    <property type="entry name" value="CYP71-like"/>
    <property type="match status" value="1"/>
</dbReference>
<keyword evidence="6" id="KW-0735">Signal-anchor</keyword>
<evidence type="ECO:0000256" key="11">
    <source>
        <dbReference type="ARBA" id="ARBA00023136"/>
    </source>
</evidence>
<dbReference type="InterPro" id="IPR036396">
    <property type="entry name" value="Cyt_P450_sf"/>
</dbReference>
<dbReference type="GO" id="GO:0016705">
    <property type="term" value="F:oxidoreductase activity, acting on paired donors, with incorporation or reduction of molecular oxygen"/>
    <property type="evidence" value="ECO:0007669"/>
    <property type="project" value="InterPro"/>
</dbReference>
<name>A0A8S0PYA1_OLEEU</name>
<evidence type="ECO:0000313" key="16">
    <source>
        <dbReference type="Proteomes" id="UP000594638"/>
    </source>
</evidence>
<keyword evidence="4 14" id="KW-0812">Transmembrane</keyword>
<keyword evidence="8 13" id="KW-0560">Oxidoreductase</keyword>
<evidence type="ECO:0000256" key="4">
    <source>
        <dbReference type="ARBA" id="ARBA00022692"/>
    </source>
</evidence>
<feature type="binding site" description="axial binding residue" evidence="12">
    <location>
        <position position="443"/>
    </location>
    <ligand>
        <name>heme</name>
        <dbReference type="ChEBI" id="CHEBI:30413"/>
    </ligand>
    <ligandPart>
        <name>Fe</name>
        <dbReference type="ChEBI" id="CHEBI:18248"/>
    </ligandPart>
</feature>
<evidence type="ECO:0000256" key="6">
    <source>
        <dbReference type="ARBA" id="ARBA00022968"/>
    </source>
</evidence>
<evidence type="ECO:0000256" key="5">
    <source>
        <dbReference type="ARBA" id="ARBA00022723"/>
    </source>
</evidence>
<dbReference type="PROSITE" id="PS00086">
    <property type="entry name" value="CYTOCHROME_P450"/>
    <property type="match status" value="1"/>
</dbReference>
<keyword evidence="3 12" id="KW-0349">Heme</keyword>
<evidence type="ECO:0000313" key="15">
    <source>
        <dbReference type="EMBL" id="CAA2959677.1"/>
    </source>
</evidence>
<evidence type="ECO:0000256" key="8">
    <source>
        <dbReference type="ARBA" id="ARBA00023002"/>
    </source>
</evidence>
<comment type="caution">
    <text evidence="15">The sequence shown here is derived from an EMBL/GenBank/DDBJ whole genome shotgun (WGS) entry which is preliminary data.</text>
</comment>
<dbReference type="InterPro" id="IPR001128">
    <property type="entry name" value="Cyt_P450"/>
</dbReference>
<dbReference type="Pfam" id="PF00067">
    <property type="entry name" value="p450"/>
    <property type="match status" value="1"/>
</dbReference>
<dbReference type="PANTHER" id="PTHR47953">
    <property type="entry name" value="OS08G0105600 PROTEIN"/>
    <property type="match status" value="1"/>
</dbReference>
<reference evidence="15 16" key="1">
    <citation type="submission" date="2019-12" db="EMBL/GenBank/DDBJ databases">
        <authorList>
            <person name="Alioto T."/>
            <person name="Alioto T."/>
            <person name="Gomez Garrido J."/>
        </authorList>
    </citation>
    <scope>NUCLEOTIDE SEQUENCE [LARGE SCALE GENOMIC DNA]</scope>
</reference>
<evidence type="ECO:0000256" key="13">
    <source>
        <dbReference type="RuleBase" id="RU000461"/>
    </source>
</evidence>
<proteinExistence type="inferred from homology"/>
<sequence length="506" mass="58133">MLIPLLFNFITILLLISFIFLMVNKWQKSKPNHHKKLPPGPWKLPLVGHLHHIFGSHPHQAFANLSKKYGPLMHLKIGEVSTIVVSSPFIAKEVLKIQDPVCADRPETLAVKIMWYNFIDVAFCPYGEYWRQMRKICIIELLSSKNVRSFESIRLDEVSHLVESIRSSSLEVPVNLSDKIFFYISSITCRAAFGKVCRDPDTLIMVLKQAVALAGGFNFVDLFPSSKMLHIFCWNKFKLLKMRRKLDSILDDIIDEHEKNIANGNGDSGDEDFVDVFLRMKRSGKLEFPITNQNIKAILFDMFSAGTETASTTVDWAMVELMKNPLVMAKAQTEIRQALKDKKRVNENDIQTLQYLKLVIKETLRLHPSIPLIPRACREEFEVNGYIIPFKAKVMINIWAMGRNPDIWHRPESFEPERFENSSIDFLGAHFEYLPFGSGRRFCPGMTFGLATVELFLAQLLYHYDWKLPQGMNSNDLDMTEAEGLAVSRKENLYLIAKPYNPSIID</sequence>
<dbReference type="SUPFAM" id="SSF48264">
    <property type="entry name" value="Cytochrome P450"/>
    <property type="match status" value="1"/>
</dbReference>
<dbReference type="PRINTS" id="PR00463">
    <property type="entry name" value="EP450I"/>
</dbReference>
<dbReference type="GO" id="GO:0004497">
    <property type="term" value="F:monooxygenase activity"/>
    <property type="evidence" value="ECO:0007669"/>
    <property type="project" value="UniProtKB-KW"/>
</dbReference>
<keyword evidence="9 12" id="KW-0408">Iron</keyword>
<protein>
    <submittedName>
        <fullName evidence="15">Premnaspirodiene oxygenase-like</fullName>
    </submittedName>
</protein>
<dbReference type="Gene3D" id="1.10.630.10">
    <property type="entry name" value="Cytochrome P450"/>
    <property type="match status" value="1"/>
</dbReference>